<evidence type="ECO:0000313" key="1">
    <source>
        <dbReference type="EMBL" id="KAK7694379.1"/>
    </source>
</evidence>
<dbReference type="Proteomes" id="UP001385951">
    <property type="component" value="Unassembled WGS sequence"/>
</dbReference>
<name>A0AAW0GRC5_9APHY</name>
<reference evidence="1 2" key="1">
    <citation type="submission" date="2022-09" db="EMBL/GenBank/DDBJ databases">
        <authorList>
            <person name="Palmer J.M."/>
        </authorList>
    </citation>
    <scope>NUCLEOTIDE SEQUENCE [LARGE SCALE GENOMIC DNA]</scope>
    <source>
        <strain evidence="1 2">DSM 7382</strain>
    </source>
</reference>
<organism evidence="1 2">
    <name type="scientific">Cerrena zonata</name>
    <dbReference type="NCBI Taxonomy" id="2478898"/>
    <lineage>
        <taxon>Eukaryota</taxon>
        <taxon>Fungi</taxon>
        <taxon>Dikarya</taxon>
        <taxon>Basidiomycota</taxon>
        <taxon>Agaricomycotina</taxon>
        <taxon>Agaricomycetes</taxon>
        <taxon>Polyporales</taxon>
        <taxon>Cerrenaceae</taxon>
        <taxon>Cerrena</taxon>
    </lineage>
</organism>
<comment type="caution">
    <text evidence="1">The sequence shown here is derived from an EMBL/GenBank/DDBJ whole genome shotgun (WGS) entry which is preliminary data.</text>
</comment>
<evidence type="ECO:0000313" key="2">
    <source>
        <dbReference type="Proteomes" id="UP001385951"/>
    </source>
</evidence>
<protein>
    <submittedName>
        <fullName evidence="1">Uncharacterized protein</fullName>
    </submittedName>
</protein>
<sequence>MSIKFFVCTPQPHSSDPVAMMQGGWKKEVMSSTGTGNDVYLSSKRNASRSNVLDDQEGAPLSPVLHLAWLLRNSMRSVYKSGVLLDTRARNNLAYERNRM</sequence>
<keyword evidence="2" id="KW-1185">Reference proteome</keyword>
<gene>
    <name evidence="1" type="ORF">QCA50_001565</name>
</gene>
<proteinExistence type="predicted"/>
<dbReference type="AlphaFoldDB" id="A0AAW0GRC5"/>
<dbReference type="EMBL" id="JASBNA010000002">
    <property type="protein sequence ID" value="KAK7694379.1"/>
    <property type="molecule type" value="Genomic_DNA"/>
</dbReference>
<accession>A0AAW0GRC5</accession>